<dbReference type="STRING" id="31965.AWH51_09030"/>
<accession>A0A154V258</accession>
<proteinExistence type="predicted"/>
<dbReference type="OrthoDB" id="3193269at2"/>
<dbReference type="Proteomes" id="UP000076218">
    <property type="component" value="Unassembled WGS sequence"/>
</dbReference>
<organism evidence="2 3">
    <name type="scientific">Clavibacter tessellarius</name>
    <dbReference type="NCBI Taxonomy" id="31965"/>
    <lineage>
        <taxon>Bacteria</taxon>
        <taxon>Bacillati</taxon>
        <taxon>Actinomycetota</taxon>
        <taxon>Actinomycetes</taxon>
        <taxon>Micrococcales</taxon>
        <taxon>Microbacteriaceae</taxon>
        <taxon>Clavibacter</taxon>
    </lineage>
</organism>
<feature type="domain" description="Schlafen group 3-like DNA/RNA helicase" evidence="1">
    <location>
        <begin position="193"/>
        <end position="577"/>
    </location>
</feature>
<dbReference type="InterPro" id="IPR027417">
    <property type="entry name" value="P-loop_NTPase"/>
</dbReference>
<protein>
    <submittedName>
        <fullName evidence="2">AAA family ATPase</fullName>
    </submittedName>
</protein>
<dbReference type="AlphaFoldDB" id="A0A154V258"/>
<evidence type="ECO:0000313" key="3">
    <source>
        <dbReference type="Proteomes" id="UP000076218"/>
    </source>
</evidence>
<dbReference type="CDD" id="cd10439">
    <property type="entry name" value="GIY-YIG_COG3410"/>
    <property type="match status" value="1"/>
</dbReference>
<evidence type="ECO:0000259" key="1">
    <source>
        <dbReference type="Pfam" id="PF09848"/>
    </source>
</evidence>
<comment type="caution">
    <text evidence="2">The sequence shown here is derived from an EMBL/GenBank/DDBJ whole genome shotgun (WGS) entry which is preliminary data.</text>
</comment>
<dbReference type="EMBL" id="LQXA01000028">
    <property type="protein sequence ID" value="KZC95274.1"/>
    <property type="molecule type" value="Genomic_DNA"/>
</dbReference>
<reference evidence="2 3" key="1">
    <citation type="submission" date="2016-01" db="EMBL/GenBank/DDBJ databases">
        <title>Draft genome sequence of Clavibacter michiganensis subsp. tessellarius DOAB 609.</title>
        <authorList>
            <person name="Tambong J.T."/>
        </authorList>
    </citation>
    <scope>NUCLEOTIDE SEQUENCE [LARGE SCALE GENOMIC DNA]</scope>
    <source>
        <strain evidence="2 3">DOAB 609</strain>
    </source>
</reference>
<dbReference type="SUPFAM" id="SSF52540">
    <property type="entry name" value="P-loop containing nucleoside triphosphate hydrolases"/>
    <property type="match status" value="1"/>
</dbReference>
<gene>
    <name evidence="2" type="ORF">AWH51_09030</name>
</gene>
<dbReference type="InterPro" id="IPR018647">
    <property type="entry name" value="SLFN_3-like_DNA/RNA_helicase"/>
</dbReference>
<name>A0A154V258_9MICO</name>
<sequence length="592" mass="66463">MTHFEVRRVALSGDAVARWGAEHPRNSNWPVVYVLDGPPAGKRPSRRAPDDLYVGESLRAAARLAQHLKSDARGHLATARVIVGETFNKSVCLDFESRLINLFSGDGVYTVLNRNIGITNADYYDRVTYTAEFERVFETLRREGLFQRSIAEIENGDLFKLSPFKALSPDQEVALEQVLEGLVADRQTGIESTMVIQGEPGTGKTVVAIYLLKLIADIGRLPVDDVLDSDSVFTDFFLGENREALQGMRTGFVIPQQSLRESVKKVFTRTPGLRGVEVLTPFQVGESAGRFDLLIVDEAHRLNRRANQASGPLNRKFEDITVALFGEDDKHKTQLDWIRGKSTHQILMIDPAQSVRPADLGADIIDGVIAEARRGRRWQPLMSQMRVRAGTDYIGYIRRVLGATPSSRPEEPLTADALGDYELRMFDDVGAMHAAIRDRDREHGLARMVPGYAWEWVSKKDPQAFDIRIGDYRAKWNSTQRDWIASTNALEEVGSIHTVQGYDLNYAGVIIGPDLRYDSEGGSLFMHRESYFDKKGQENNPTLGITFSDDDLRLLISNIYAVLMTRGIRGTFVHVVDPALRQHLRRYIPTTT</sequence>
<evidence type="ECO:0000313" key="2">
    <source>
        <dbReference type="EMBL" id="KZC95274.1"/>
    </source>
</evidence>
<dbReference type="Gene3D" id="3.40.50.300">
    <property type="entry name" value="P-loop containing nucleotide triphosphate hydrolases"/>
    <property type="match status" value="1"/>
</dbReference>
<dbReference type="Pfam" id="PF09848">
    <property type="entry name" value="SLFN-g3_helicase"/>
    <property type="match status" value="1"/>
</dbReference>